<sequence>MKSAMKIVFVLFIIMSILLTPTVARGGSAGRGSGGSRTKARGGSGHGTKARGGSSGSGTKSSSGSAGRGTAATTTWIPSAHARPTTTSHNNNSSSSTSFGWYSMAMALFSYLTIVYF</sequence>
<feature type="compositionally biased region" description="Low complexity" evidence="1">
    <location>
        <begin position="85"/>
        <end position="96"/>
    </location>
</feature>
<feature type="signal peptide" evidence="3">
    <location>
        <begin position="1"/>
        <end position="24"/>
    </location>
</feature>
<keyword evidence="2" id="KW-0472">Membrane</keyword>
<evidence type="ECO:0000256" key="2">
    <source>
        <dbReference type="SAM" id="Phobius"/>
    </source>
</evidence>
<proteinExistence type="predicted"/>
<accession>A0ABS8VFU6</accession>
<keyword evidence="3" id="KW-0732">Signal</keyword>
<evidence type="ECO:0000313" key="4">
    <source>
        <dbReference type="EMBL" id="MCD9646121.1"/>
    </source>
</evidence>
<feature type="chain" id="PRO_5045090618" evidence="3">
    <location>
        <begin position="25"/>
        <end position="117"/>
    </location>
</feature>
<evidence type="ECO:0000256" key="1">
    <source>
        <dbReference type="SAM" id="MobiDB-lite"/>
    </source>
</evidence>
<organism evidence="4 5">
    <name type="scientific">Datura stramonium</name>
    <name type="common">Jimsonweed</name>
    <name type="synonym">Common thornapple</name>
    <dbReference type="NCBI Taxonomy" id="4076"/>
    <lineage>
        <taxon>Eukaryota</taxon>
        <taxon>Viridiplantae</taxon>
        <taxon>Streptophyta</taxon>
        <taxon>Embryophyta</taxon>
        <taxon>Tracheophyta</taxon>
        <taxon>Spermatophyta</taxon>
        <taxon>Magnoliopsida</taxon>
        <taxon>eudicotyledons</taxon>
        <taxon>Gunneridae</taxon>
        <taxon>Pentapetalae</taxon>
        <taxon>asterids</taxon>
        <taxon>lamiids</taxon>
        <taxon>Solanales</taxon>
        <taxon>Solanaceae</taxon>
        <taxon>Solanoideae</taxon>
        <taxon>Datureae</taxon>
        <taxon>Datura</taxon>
    </lineage>
</organism>
<feature type="transmembrane region" description="Helical" evidence="2">
    <location>
        <begin position="99"/>
        <end position="116"/>
    </location>
</feature>
<name>A0ABS8VFU6_DATST</name>
<evidence type="ECO:0000256" key="3">
    <source>
        <dbReference type="SAM" id="SignalP"/>
    </source>
</evidence>
<gene>
    <name evidence="4" type="ORF">HAX54_035673</name>
</gene>
<comment type="caution">
    <text evidence="4">The sequence shown here is derived from an EMBL/GenBank/DDBJ whole genome shotgun (WGS) entry which is preliminary data.</text>
</comment>
<feature type="region of interest" description="Disordered" evidence="1">
    <location>
        <begin position="24"/>
        <end position="96"/>
    </location>
</feature>
<evidence type="ECO:0000313" key="5">
    <source>
        <dbReference type="Proteomes" id="UP000823775"/>
    </source>
</evidence>
<dbReference type="EMBL" id="JACEIK010004678">
    <property type="protein sequence ID" value="MCD9646121.1"/>
    <property type="molecule type" value="Genomic_DNA"/>
</dbReference>
<reference evidence="4 5" key="1">
    <citation type="journal article" date="2021" name="BMC Genomics">
        <title>Datura genome reveals duplications of psychoactive alkaloid biosynthetic genes and high mutation rate following tissue culture.</title>
        <authorList>
            <person name="Rajewski A."/>
            <person name="Carter-House D."/>
            <person name="Stajich J."/>
            <person name="Litt A."/>
        </authorList>
    </citation>
    <scope>NUCLEOTIDE SEQUENCE [LARGE SCALE GENOMIC DNA]</scope>
    <source>
        <strain evidence="4">AR-01</strain>
    </source>
</reference>
<keyword evidence="2" id="KW-0812">Transmembrane</keyword>
<dbReference type="Proteomes" id="UP000823775">
    <property type="component" value="Unassembled WGS sequence"/>
</dbReference>
<feature type="compositionally biased region" description="Low complexity" evidence="1">
    <location>
        <begin position="57"/>
        <end position="75"/>
    </location>
</feature>
<keyword evidence="5" id="KW-1185">Reference proteome</keyword>
<keyword evidence="2" id="KW-1133">Transmembrane helix</keyword>
<protein>
    <submittedName>
        <fullName evidence="4">Uncharacterized protein</fullName>
    </submittedName>
</protein>